<dbReference type="EMBL" id="JAJAXM010000014">
    <property type="protein sequence ID" value="MCG9026037.1"/>
    <property type="molecule type" value="Genomic_DNA"/>
</dbReference>
<dbReference type="GO" id="GO:0016746">
    <property type="term" value="F:acyltransferase activity"/>
    <property type="evidence" value="ECO:0007669"/>
    <property type="project" value="UniProtKB-KW"/>
</dbReference>
<proteinExistence type="predicted"/>
<evidence type="ECO:0000313" key="4">
    <source>
        <dbReference type="Proteomes" id="UP001200247"/>
    </source>
</evidence>
<feature type="transmembrane region" description="Helical" evidence="1">
    <location>
        <begin position="212"/>
        <end position="233"/>
    </location>
</feature>
<keyword evidence="1" id="KW-0812">Transmembrane</keyword>
<dbReference type="Proteomes" id="UP001200247">
    <property type="component" value="Unassembled WGS sequence"/>
</dbReference>
<gene>
    <name evidence="3" type="ORF">LH440_09015</name>
</gene>
<dbReference type="Pfam" id="PF01757">
    <property type="entry name" value="Acyl_transf_3"/>
    <property type="match status" value="1"/>
</dbReference>
<protein>
    <submittedName>
        <fullName evidence="3">Acyltransferase</fullName>
    </submittedName>
</protein>
<feature type="domain" description="Acyltransferase 3" evidence="2">
    <location>
        <begin position="8"/>
        <end position="324"/>
    </location>
</feature>
<evidence type="ECO:0000259" key="2">
    <source>
        <dbReference type="Pfam" id="PF01757"/>
    </source>
</evidence>
<evidence type="ECO:0000256" key="1">
    <source>
        <dbReference type="SAM" id="Phobius"/>
    </source>
</evidence>
<feature type="transmembrane region" description="Helical" evidence="1">
    <location>
        <begin position="275"/>
        <end position="295"/>
    </location>
</feature>
<sequence>METGMRVHGFDILRGLCALGVACYHVLGWLQAGHPYNLGLYGVYVFFVLSGASLWIAYADKMTQGYPLLGFFALRFFRLAPLYWLAVLLTPVIVGSGWNLHYLALNLSFLFGFGNPGQTAIVTGGWSLGIEFVFYLLFPVLLVLARAPAVALRAAVLLYFAQMIFIAVQVKDPGDLGLNWVNYTQVMSFVFYFYAGMLVGQWLSARPRAPRSAWLDVVLFVALAACLVGTSGAVIEDSLTGARRYLLPFTCVGLVMISAHLFAGEQRWLVLAARWLGNSSYGVYLLHPLVFSQLMKKHTDFANANPYLFMLIVLALSFVLALLVEHWLERPLRDFGKRHFGWLGRAHPPAAQADSLPR</sequence>
<feature type="transmembrane region" description="Helical" evidence="1">
    <location>
        <begin position="245"/>
        <end position="263"/>
    </location>
</feature>
<dbReference type="RefSeq" id="WP_239878713.1">
    <property type="nucleotide sequence ID" value="NZ_JAJAXM010000014.1"/>
</dbReference>
<feature type="transmembrane region" description="Helical" evidence="1">
    <location>
        <begin position="150"/>
        <end position="168"/>
    </location>
</feature>
<feature type="transmembrane region" description="Helical" evidence="1">
    <location>
        <begin position="12"/>
        <end position="32"/>
    </location>
</feature>
<dbReference type="InterPro" id="IPR050879">
    <property type="entry name" value="Acyltransferase_3"/>
</dbReference>
<evidence type="ECO:0000313" key="3">
    <source>
        <dbReference type="EMBL" id="MCG9026037.1"/>
    </source>
</evidence>
<dbReference type="AlphaFoldDB" id="A0ABD4SS43"/>
<dbReference type="InterPro" id="IPR002656">
    <property type="entry name" value="Acyl_transf_3_dom"/>
</dbReference>
<comment type="caution">
    <text evidence="3">The sequence shown here is derived from an EMBL/GenBank/DDBJ whole genome shotgun (WGS) entry which is preliminary data.</text>
</comment>
<dbReference type="PANTHER" id="PTHR23028:SF53">
    <property type="entry name" value="ACYL_TRANSF_3 DOMAIN-CONTAINING PROTEIN"/>
    <property type="match status" value="1"/>
</dbReference>
<reference evidence="3 4" key="1">
    <citation type="submission" date="2021-10" db="EMBL/GenBank/DDBJ databases">
        <title>Whole-genome sequencing analysis of Laribacter hongkongensis: virulence gene profiles, carbohydrate-active enzyme prediction, and antimicrobial resistance characterization.</title>
        <authorList>
            <person name="Yuan P."/>
            <person name="Zhan Y."/>
            <person name="Chen D."/>
        </authorList>
    </citation>
    <scope>NUCLEOTIDE SEQUENCE [LARGE SCALE GENOMIC DNA]</scope>
    <source>
        <strain evidence="3 4">W67</strain>
    </source>
</reference>
<dbReference type="PANTHER" id="PTHR23028">
    <property type="entry name" value="ACETYLTRANSFERASE"/>
    <property type="match status" value="1"/>
</dbReference>
<organism evidence="3 4">
    <name type="scientific">Laribacter hongkongensis</name>
    <dbReference type="NCBI Taxonomy" id="168471"/>
    <lineage>
        <taxon>Bacteria</taxon>
        <taxon>Pseudomonadati</taxon>
        <taxon>Pseudomonadota</taxon>
        <taxon>Betaproteobacteria</taxon>
        <taxon>Neisseriales</taxon>
        <taxon>Aquaspirillaceae</taxon>
        <taxon>Laribacter</taxon>
    </lineage>
</organism>
<name>A0ABD4SS43_9NEIS</name>
<feature type="transmembrane region" description="Helical" evidence="1">
    <location>
        <begin position="38"/>
        <end position="58"/>
    </location>
</feature>
<keyword evidence="1" id="KW-1133">Transmembrane helix</keyword>
<keyword evidence="3" id="KW-0808">Transferase</keyword>
<feature type="transmembrane region" description="Helical" evidence="1">
    <location>
        <begin position="307"/>
        <end position="328"/>
    </location>
</feature>
<accession>A0ABD4SS43</accession>
<keyword evidence="1" id="KW-0472">Membrane</keyword>
<feature type="transmembrane region" description="Helical" evidence="1">
    <location>
        <begin position="79"/>
        <end position="100"/>
    </location>
</feature>
<feature type="transmembrane region" description="Helical" evidence="1">
    <location>
        <begin position="180"/>
        <end position="200"/>
    </location>
</feature>
<keyword evidence="3" id="KW-0012">Acyltransferase</keyword>
<feature type="transmembrane region" description="Helical" evidence="1">
    <location>
        <begin position="120"/>
        <end position="143"/>
    </location>
</feature>